<evidence type="ECO:0000256" key="1">
    <source>
        <dbReference type="SAM" id="MobiDB-lite"/>
    </source>
</evidence>
<proteinExistence type="predicted"/>
<feature type="compositionally biased region" description="Low complexity" evidence="1">
    <location>
        <begin position="125"/>
        <end position="181"/>
    </location>
</feature>
<dbReference type="CDD" id="cd00198">
    <property type="entry name" value="vWFA"/>
    <property type="match status" value="1"/>
</dbReference>
<evidence type="ECO:0000313" key="4">
    <source>
        <dbReference type="Proteomes" id="UP001344906"/>
    </source>
</evidence>
<dbReference type="Proteomes" id="UP001344906">
    <property type="component" value="Unassembled WGS sequence"/>
</dbReference>
<keyword evidence="4" id="KW-1185">Reference proteome</keyword>
<feature type="region of interest" description="Disordered" evidence="1">
    <location>
        <begin position="106"/>
        <end position="189"/>
    </location>
</feature>
<comment type="caution">
    <text evidence="3">The sequence shown here is derived from an EMBL/GenBank/DDBJ whole genome shotgun (WGS) entry which is preliminary data.</text>
</comment>
<dbReference type="EMBL" id="BSRI01000002">
    <property type="protein sequence ID" value="GLV56163.1"/>
    <property type="molecule type" value="Genomic_DNA"/>
</dbReference>
<dbReference type="RefSeq" id="WP_338251223.1">
    <property type="nucleotide sequence ID" value="NZ_BSRI01000002.1"/>
</dbReference>
<evidence type="ECO:0000313" key="3">
    <source>
        <dbReference type="EMBL" id="GLV56163.1"/>
    </source>
</evidence>
<accession>A0ABQ6FSZ7</accession>
<feature type="compositionally biased region" description="Basic and acidic residues" evidence="1">
    <location>
        <begin position="106"/>
        <end position="119"/>
    </location>
</feature>
<dbReference type="Gene3D" id="3.40.50.410">
    <property type="entry name" value="von Willebrand factor, type A domain"/>
    <property type="match status" value="1"/>
</dbReference>
<protein>
    <recommendedName>
        <fullName evidence="2">VWFA domain-containing protein</fullName>
    </recommendedName>
</protein>
<dbReference type="InterPro" id="IPR002035">
    <property type="entry name" value="VWF_A"/>
</dbReference>
<name>A0ABQ6FSZ7_9CHLR</name>
<dbReference type="Pfam" id="PF13519">
    <property type="entry name" value="VWA_2"/>
    <property type="match status" value="1"/>
</dbReference>
<reference evidence="3 4" key="1">
    <citation type="submission" date="2023-02" db="EMBL/GenBank/DDBJ databases">
        <title>Dictyobacter halimunensis sp. nov., a new member of the class Ktedonobacteria from forest soil in a geothermal area.</title>
        <authorList>
            <person name="Rachmania M.K."/>
            <person name="Ningsih F."/>
            <person name="Sakai Y."/>
            <person name="Yabe S."/>
            <person name="Yokota A."/>
            <person name="Sjamsuridzal W."/>
        </authorList>
    </citation>
    <scope>NUCLEOTIDE SEQUENCE [LARGE SCALE GENOMIC DNA]</scope>
    <source>
        <strain evidence="3 4">S3.2.2.5</strain>
    </source>
</reference>
<evidence type="ECO:0000259" key="2">
    <source>
        <dbReference type="Pfam" id="PF13519"/>
    </source>
</evidence>
<gene>
    <name evidence="3" type="ORF">KDH_30060</name>
</gene>
<sequence>MFNRFYRNRYGYSRWDGTQKIEGIDADDILNALADDYMEDGNLQQALKRLMQDGIQGQEGQRTMGLREMMERMRNTRREQLNRYNMASGVMDDLREKLEEIKNLEREGIQQRLDGKQSESRPNPSEQGGQQSQQGQQPQMGEQGQQSQMGEQGQQGQAGQQSHMGSQRQQGQMGQQGSSEQDGAEGDGLTPEQKQRMLEMIAKRKQDFLNGLPKDIPGQIKGLSDYDFMDDQAREKFNELMQGLQQQMMQQFFQGMQQSLQNMSPEDIANMREMIRDLNKMLRERQQGLEPDFDSFMQKHGQYFPGVNSLDDLIEQMQQQSAAMQGIMDNLSPEQRQELQDLMDQLMGDDRIRVDMMELAQNLEALAPSDQMRTRFPFRGEESLPLNEAMRVMGRMQQMEGLEEQLQEARRLENMEAIDSQKVKDLLGDEEYQSVEQLKQLMKTLEEAGYIQKKGNRWELTARGIRKIGQKALQDIFNKMKRDGFGRHVSPFRGVGGERTDESKAYQFGDPFLLDLEKTLMNAVHRRGTGTPVNLTKEDFEVYRTELTTQSSTVLMIDMSLSMVYNGCQQAAKKVAVALESLIRSQFPRDNLYIVGFSYMAREYKPNELIELSRYDNDRGTNMAHGLMLARQLLARQRSANKQIIMITDGGPTVWHEEEYGWQFAYPSPFAEQQTLLEVQRCTRENITINTFMLYDDHWMVAFVNQLAQINHGRTFYADKDNLGEYLLVDYLNSKRKLVS</sequence>
<feature type="domain" description="VWFA" evidence="2">
    <location>
        <begin position="553"/>
        <end position="650"/>
    </location>
</feature>
<organism evidence="3 4">
    <name type="scientific">Dictyobacter halimunensis</name>
    <dbReference type="NCBI Taxonomy" id="3026934"/>
    <lineage>
        <taxon>Bacteria</taxon>
        <taxon>Bacillati</taxon>
        <taxon>Chloroflexota</taxon>
        <taxon>Ktedonobacteria</taxon>
        <taxon>Ktedonobacterales</taxon>
        <taxon>Dictyobacteraceae</taxon>
        <taxon>Dictyobacter</taxon>
    </lineage>
</organism>
<dbReference type="SUPFAM" id="SSF53300">
    <property type="entry name" value="vWA-like"/>
    <property type="match status" value="1"/>
</dbReference>
<dbReference type="InterPro" id="IPR036465">
    <property type="entry name" value="vWFA_dom_sf"/>
</dbReference>